<organism evidence="2 3">
    <name type="scientific">Plasmodium gonderi</name>
    <dbReference type="NCBI Taxonomy" id="77519"/>
    <lineage>
        <taxon>Eukaryota</taxon>
        <taxon>Sar</taxon>
        <taxon>Alveolata</taxon>
        <taxon>Apicomplexa</taxon>
        <taxon>Aconoidasida</taxon>
        <taxon>Haemosporida</taxon>
        <taxon>Plasmodiidae</taxon>
        <taxon>Plasmodium</taxon>
        <taxon>Plasmodium (Plasmodium)</taxon>
    </lineage>
</organism>
<comment type="caution">
    <text evidence="2">The sequence shown here is derived from an EMBL/GenBank/DDBJ whole genome shotgun (WGS) entry which is preliminary data.</text>
</comment>
<accession>A0A1Y1JL50</accession>
<dbReference type="RefSeq" id="XP_028544526.1">
    <property type="nucleotide sequence ID" value="XM_028688725.1"/>
</dbReference>
<protein>
    <submittedName>
        <fullName evidence="2">Sorting assembly machinery 50 kDa subunit</fullName>
    </submittedName>
</protein>
<gene>
    <name evidence="2" type="ORF">PGO_113910</name>
</gene>
<dbReference type="EMBL" id="BDQF01000012">
    <property type="protein sequence ID" value="GAW81937.1"/>
    <property type="molecule type" value="Genomic_DNA"/>
</dbReference>
<evidence type="ECO:0000313" key="3">
    <source>
        <dbReference type="Proteomes" id="UP000195521"/>
    </source>
</evidence>
<name>A0A1Y1JL50_PLAGO</name>
<feature type="region of interest" description="Disordered" evidence="1">
    <location>
        <begin position="252"/>
        <end position="277"/>
    </location>
</feature>
<dbReference type="AlphaFoldDB" id="A0A1Y1JL50"/>
<dbReference type="OrthoDB" id="1724197at2759"/>
<proteinExistence type="predicted"/>
<dbReference type="GeneID" id="39748669"/>
<dbReference type="Proteomes" id="UP000195521">
    <property type="component" value="Unassembled WGS sequence"/>
</dbReference>
<dbReference type="Gene3D" id="2.40.160.50">
    <property type="entry name" value="membrane protein fhac: a member of the omp85/tpsb transporter family"/>
    <property type="match status" value="1"/>
</dbReference>
<reference evidence="3" key="1">
    <citation type="submission" date="2017-04" db="EMBL/GenBank/DDBJ databases">
        <title>Plasmodium gonderi genome.</title>
        <authorList>
            <person name="Arisue N."/>
            <person name="Honma H."/>
            <person name="Kawai S."/>
            <person name="Tougan T."/>
            <person name="Tanabe K."/>
            <person name="Horii T."/>
        </authorList>
    </citation>
    <scope>NUCLEOTIDE SEQUENCE [LARGE SCALE GENOMIC DNA]</scope>
    <source>
        <strain evidence="3">ATCC 30045</strain>
    </source>
</reference>
<dbReference type="OMA" id="MIGTNVN"/>
<keyword evidence="3" id="KW-1185">Reference proteome</keyword>
<sequence>MEQTEQTEQRIKGVQVNVHGLRRIKRTNVNFLFDDIKKSKNVEELFWEISRCNNKIQSLNIFEGEPVIKLRRTTETDVEVNYIIKERNNNYVIGTNVNNRGEVTGDFEVHMPYIFKSINSIEFKSNISSLYTNNFAIRFLIPQISKKINFNLILEANLSNINNTQHASYMIKTNSFKTILVNQNHTLIWDISYNTIFHKICKNFIPSDFVLKIPGNYIKHSLRHVYKNNQLRYDLPALEKCTNESVHLKVGTNGGTKGNIKGDSNPDDQGGWHGNPGQTHTNYPTSGYFYQVENEISLPFCECNFFRNHFHYLFVKRLSNKMFTYMMFTNGIKHDFNKANPYHLGAFHFSGSIGSSLTFRGFEHNSIGNTDVCYKFNRKKRDYEINYNYLGSNFITSFQLVFKYILNFQNINPILFFYVQLGRLSNQFFSSFNQLKNDTRVSVGIGFMTYIQRNVSLELFFNYPLLHQLTDRTKYFQVGLNFKGML</sequence>
<evidence type="ECO:0000313" key="2">
    <source>
        <dbReference type="EMBL" id="GAW81937.1"/>
    </source>
</evidence>
<evidence type="ECO:0000256" key="1">
    <source>
        <dbReference type="SAM" id="MobiDB-lite"/>
    </source>
</evidence>